<dbReference type="PANTHER" id="PTHR11878:SF65">
    <property type="entry name" value="NA_CA-EXCHANGE PROTEIN, ISOFORM G"/>
    <property type="match status" value="1"/>
</dbReference>
<dbReference type="CDD" id="cd00146">
    <property type="entry name" value="PKD"/>
    <property type="match status" value="1"/>
</dbReference>
<organism evidence="6 7">
    <name type="scientific">Luteolibacter ambystomatis</name>
    <dbReference type="NCBI Taxonomy" id="2824561"/>
    <lineage>
        <taxon>Bacteria</taxon>
        <taxon>Pseudomonadati</taxon>
        <taxon>Verrucomicrobiota</taxon>
        <taxon>Verrucomicrobiia</taxon>
        <taxon>Verrucomicrobiales</taxon>
        <taxon>Verrucomicrobiaceae</taxon>
        <taxon>Luteolibacter</taxon>
    </lineage>
</organism>
<dbReference type="InterPro" id="IPR038081">
    <property type="entry name" value="CalX-like_sf"/>
</dbReference>
<dbReference type="SUPFAM" id="SSF141072">
    <property type="entry name" value="CalX-like"/>
    <property type="match status" value="11"/>
</dbReference>
<evidence type="ECO:0000256" key="4">
    <source>
        <dbReference type="ARBA" id="ARBA00023065"/>
    </source>
</evidence>
<keyword evidence="4" id="KW-0813">Transport</keyword>
<dbReference type="InterPro" id="IPR022409">
    <property type="entry name" value="PKD/Chitinase_dom"/>
</dbReference>
<keyword evidence="1" id="KW-0732">Signal</keyword>
<dbReference type="Pfam" id="PF00801">
    <property type="entry name" value="PKD"/>
    <property type="match status" value="1"/>
</dbReference>
<feature type="domain" description="PKD" evidence="5">
    <location>
        <begin position="638"/>
        <end position="726"/>
    </location>
</feature>
<dbReference type="InterPro" id="IPR013783">
    <property type="entry name" value="Ig-like_fold"/>
</dbReference>
<dbReference type="Gene3D" id="2.60.40.2030">
    <property type="match status" value="11"/>
</dbReference>
<evidence type="ECO:0000259" key="5">
    <source>
        <dbReference type="PROSITE" id="PS50093"/>
    </source>
</evidence>
<dbReference type="EMBL" id="CP073100">
    <property type="protein sequence ID" value="QUE52719.1"/>
    <property type="molecule type" value="Genomic_DNA"/>
</dbReference>
<keyword evidence="2" id="KW-0677">Repeat</keyword>
<evidence type="ECO:0000256" key="1">
    <source>
        <dbReference type="ARBA" id="ARBA00022729"/>
    </source>
</evidence>
<dbReference type="KEGG" id="lamb:KBB96_07450"/>
<dbReference type="InterPro" id="IPR003644">
    <property type="entry name" value="Calx_beta"/>
</dbReference>
<protein>
    <submittedName>
        <fullName evidence="6">DUF1349 domain-containing protein</fullName>
    </submittedName>
</protein>
<evidence type="ECO:0000256" key="2">
    <source>
        <dbReference type="ARBA" id="ARBA00022737"/>
    </source>
</evidence>
<evidence type="ECO:0000256" key="3">
    <source>
        <dbReference type="ARBA" id="ARBA00022837"/>
    </source>
</evidence>
<dbReference type="Gene3D" id="2.60.40.1120">
    <property type="entry name" value="Carboxypeptidase-like, regulatory domain"/>
    <property type="match status" value="1"/>
</dbReference>
<dbReference type="SUPFAM" id="SSF55486">
    <property type="entry name" value="Metalloproteases ('zincins'), catalytic domain"/>
    <property type="match status" value="1"/>
</dbReference>
<dbReference type="GO" id="GO:0030246">
    <property type="term" value="F:carbohydrate binding"/>
    <property type="evidence" value="ECO:0007669"/>
    <property type="project" value="InterPro"/>
</dbReference>
<keyword evidence="4" id="KW-0406">Ion transport</keyword>
<dbReference type="InterPro" id="IPR009784">
    <property type="entry name" value="DUF1349"/>
</dbReference>
<dbReference type="GO" id="GO:0030001">
    <property type="term" value="P:metal ion transport"/>
    <property type="evidence" value="ECO:0007669"/>
    <property type="project" value="TreeGrafter"/>
</dbReference>
<dbReference type="InterPro" id="IPR013320">
    <property type="entry name" value="ConA-like_dom_sf"/>
</dbReference>
<dbReference type="SUPFAM" id="SSF49899">
    <property type="entry name" value="Concanavalin A-like lectins/glucanases"/>
    <property type="match status" value="1"/>
</dbReference>
<keyword evidence="3" id="KW-0106">Calcium</keyword>
<dbReference type="InterPro" id="IPR035986">
    <property type="entry name" value="PKD_dom_sf"/>
</dbReference>
<dbReference type="InterPro" id="IPR051171">
    <property type="entry name" value="CaCA"/>
</dbReference>
<dbReference type="SMART" id="SM00237">
    <property type="entry name" value="Calx_beta"/>
    <property type="match status" value="9"/>
</dbReference>
<keyword evidence="7" id="KW-1185">Reference proteome</keyword>
<accession>A0A975PGG8</accession>
<dbReference type="SMART" id="SM00089">
    <property type="entry name" value="PKD"/>
    <property type="match status" value="4"/>
</dbReference>
<dbReference type="InterPro" id="IPR000601">
    <property type="entry name" value="PKD_dom"/>
</dbReference>
<sequence length="3134" mass="319265">MSRRSRLVAALAACGAFALGTYIYQKSSSPFRPGGALRHEAAARAEVAKEPRPVEGGPVDFGKLEAFKDWSRGYMAASAEERKAAADEGVALAKARRPEFLKLIKTDPARALAEAVPMVVRQDLPAKVTAHLEERVRGVGALRTYANTTLPGSVPVAAVHYLELNDGVTYQAYTSGREQYLMDYKANRSVNGVAVRPKGGMAQLALDPRPVRPLEVGERPDPALPKVEICPVSGNSTALPPEQAAAAVKADEPVVEAQGQVFYLCNGSHTTVFENQLVAGEGAGGGGVGFNGPLPYVSTKALGVMKVLYIPVTFPDENVAPTTEANAYNTMKDIADYYNKSSFGKLTIATTVTPCLMMPHNGKWYQANDADNGGNIDCLGLTHTDARAAAKAAGFDPANYDCIVVLQSYAYGVSRGAGGWGTVGGNSVWIYSSTWREVVAHEMGHTFGLAHANFWDSNGVNGIGYGSNQEYGDDFDIMGGGSITTGQYNIASKEQIKWFTADNLTSVASSGTYRIAAHDSNILDPALSYGLKIVKDPLRTYYAEVRQLSDADANQPWQSNGIRLEWKYPSGGGSNNQLIDTTPGSINGKADGNIIVGRTFSDAASGIHLTPVAVNKATSPKTVDVVVNLGQFPGNQPPTLALNASATNVPTGATVTFNAVANDPDGDALSYYWTYGNGDKTALPNAASINRTFSSAGQYQVTCTVSDMKGKTAVRSIVVNVGTNTTYSIGGRVTNGVQPLANIPVSTTNKETVTDSDGYYTLVGLAAGTYSVTPRLDGYSFTGSQGSSITVGPNTDTANFDAAAGAVVTITATVPTCTEDLAGSTGKFTLTRTGPTTNALAITMQSVAGTATNNTDYTLSPAISSNTLTIPAGAASLDVTVTPKTDASTEGPETVRLLLAQSSSYVIGGSQEATVTIIDNDPNTNGVKVGIVAAVPVTVENSATPALLRVSRNGPTTAALTVNYTVGGTATAGGDYTALPGSVTIPAGASSADIPVTSINDSASETNETVVVTLSTNAAYLIEASPLNAATATIVDDDLQILTVTTSDAIATEGASPADNGTFLVTRTGDTSQDLTLYYSLAGSALQGVDYVILPGSVTIPAGQTSAAVTIAPIDDGILEDDQTVTILLGSLGSNYKLGSNSTSTLTIKSNPANKPFVSVAAAEDSFGESGTAGIFRFAVSGVVTSSFTVNYTVGGSATPGGDYNALSGTVTIPAGSGNRTVDVTVTPINDVAVEDLEDVTLTITPSASYVTWPASDHATMWLYDDEQPTVFVDASNTSPAEPATNSKFTLLRTGSTTADLVVNYTMSGTATNGSDYTALSGTATIPAGKSFVDITVTPVNDTAGEGTETIILTLAPGAYSRSPLPATLYLGDNDTSAVTVGFNSAASTTAEGAGTVNIPVSLSAASVNPVTVNYVVGSGSTSSNNSNTTGLNAPYWVRMTRTGNSLAAYRSSDGVTWTQQGTTQTIGMGNTAFVGLCLGSNNSAASQATATFDNVTVTPAGGTFTGTDVGYTPKPGSWTNVSGTYTLKSQTNDIYDSVDSFYFVSTPVTGDCTVTARVTAISGGVAWTKAGVMIRESLFDDARHGMSSLTPGNGVAFQWRAGSVTNAEGSGVDFTLASGTLTFPAGTTTLNIPVQITDDQIVENTENVVVSLVNAGGAGLGTITQHILAISDNDVPPAQPTVGFAAAASSGPESNTTVNLPVALSFKPAAAVTVDYAVTGGTAVSGTDYTLANGTLTFNAGETVKLIPVTVVDDAVIEPDRTIIVGLSNPVGADLGANVSHTYTIANDDTPVVTITATDATAAESPSATDTGTFTVSRTGPTTNALTVNFTVSGTATSGTDYTAIGTSVTIPAGASSAPVTITPVDNATAETSETVIVTLAASAGVYTVGSPAAATVTITDDDMPVVSIVATDNIATETGATTGTFTVSRTGPTTNALTVNFTVSGSATSGSDYTSIGTSVSIPSGSASKTITLTPINDSASEGDEYVLVALSTNANYTLGAPYFDSITIEDDDFAPYVQITSPLYPNIVLPAGAGLLLEAAATDDGLPAPMTYSWTKVSGPGTVAFGTPAALNTTATFSANGTYVVRFSAYDGNQTSTADQIVNVGGTDTLYAKDIGSSVSAGSYSLNEGTGVHTLACRSGDLWNNADSFRYAFERAHGDVTVTARVISVTNTSSWAKPGVMIRESLAAGSKHAFMSVTPGNGTAMQWRDSTDGGSDNSNTAGATAPYWVRISRAGNTLTGSYSADGVTWTQQSTATIMMGTDVYVGLSLCANNTGSTCTATFDNFTVAPLVNKGALVNAGVDQTVATSSVSLSGSVTDDGQPLAAPVLQWSQISGTGTTTFGNAAAAATTASFSSSGTYVLRLTANDGWVKTFDDVTVNTAITTVALATPDANAAEVGLDPGSFTVTRSGGSTAAALNVLYTLSGTATNGTDYQALSGTVTIPAGQTSATITVTPIDDFLQETGGETVILTVTADPSYGINGAGTGTVTIADNDVTPVVAITSPTVGSTSIPTGVGLLLEATATDDGQPSALVTTWSMVSGPGTVTFGDTHALNTTALFSANGTYVLRLSAYDGGVTTTADVTVNVGVTPGGTLAGYTYGSGGAGSYTTISSSSYSLSGASSGIDSGGTSDGFFMLGSTFSGDFDLKTRVASGTNISNSTTERAGLVVRLGTGGAANGVSAFVGMDTTPTEWGYWITRTTAGGANVRDQYTEAAMGLPTWCRLVRVGTTITGYHSDDGTTWTSRGTITMAGDVRAGLCWSSDSANSGTATFDNVSGFGYSGNVGPAVNAGVDQPVLLPANATLAGTASDDGKPVSPGALTTTWTKVSGPGTVTFGNASTPATSASFSQGGTYVLRLIGDDGEVKTFDDMTVTATSPLPVVSMTTPLPSASESGPVAGKFTISRSGSTLAALTVNVAMSGTATNGTDYTSVASTVTIPAGSASADVTITPTVDAVAEGDETAVLTLTADAAYTLGATVNGTVTIADLPVDAWKKTKFGASANDPAVAGDLADPDHDGVSNLLEYALGTDPLDGKTPMPKLKPGVSPALFHLDMPDPAASDVTYTVEGINLLGGTWTTLAAKSGTGPWSWLAGGTSKLTVGTPAGGRVGVDVGCPDSMAASPKYFFRLKAQRN</sequence>
<dbReference type="Proteomes" id="UP000676169">
    <property type="component" value="Chromosome"/>
</dbReference>
<dbReference type="SUPFAM" id="SSF49452">
    <property type="entry name" value="Starch-binding domain-like"/>
    <property type="match status" value="1"/>
</dbReference>
<dbReference type="Pfam" id="PF22352">
    <property type="entry name" value="K319L-like_PKD"/>
    <property type="match status" value="2"/>
</dbReference>
<dbReference type="PROSITE" id="PS50093">
    <property type="entry name" value="PKD"/>
    <property type="match status" value="1"/>
</dbReference>
<evidence type="ECO:0000313" key="7">
    <source>
        <dbReference type="Proteomes" id="UP000676169"/>
    </source>
</evidence>
<dbReference type="Pfam" id="PF03160">
    <property type="entry name" value="Calx-beta"/>
    <property type="match status" value="11"/>
</dbReference>
<dbReference type="SUPFAM" id="SSF49299">
    <property type="entry name" value="PKD domain"/>
    <property type="match status" value="2"/>
</dbReference>
<dbReference type="RefSeq" id="WP_211633989.1">
    <property type="nucleotide sequence ID" value="NZ_CP073100.1"/>
</dbReference>
<reference evidence="6" key="1">
    <citation type="submission" date="2021-04" db="EMBL/GenBank/DDBJ databases">
        <title>Luteolibacter sp. 32A isolated from the skin of an Anderson's salamander (Ambystoma andersonii).</title>
        <authorList>
            <person name="Spergser J."/>
            <person name="Busse H.-J."/>
        </authorList>
    </citation>
    <scope>NUCLEOTIDE SEQUENCE</scope>
    <source>
        <strain evidence="6">32A</strain>
    </source>
</reference>
<evidence type="ECO:0000313" key="6">
    <source>
        <dbReference type="EMBL" id="QUE52719.1"/>
    </source>
</evidence>
<proteinExistence type="predicted"/>
<dbReference type="GO" id="GO:0016020">
    <property type="term" value="C:membrane"/>
    <property type="evidence" value="ECO:0007669"/>
    <property type="project" value="InterPro"/>
</dbReference>
<dbReference type="Pfam" id="PF07081">
    <property type="entry name" value="DUF1349"/>
    <property type="match status" value="1"/>
</dbReference>
<dbReference type="Gene3D" id="2.60.40.10">
    <property type="entry name" value="Immunoglobulins"/>
    <property type="match status" value="5"/>
</dbReference>
<name>A0A975PGG8_9BACT</name>
<gene>
    <name evidence="6" type="ORF">KBB96_07450</name>
</gene>
<dbReference type="PANTHER" id="PTHR11878">
    <property type="entry name" value="SODIUM/CALCIUM EXCHANGER"/>
    <property type="match status" value="1"/>
</dbReference>
<dbReference type="Gene3D" id="2.60.120.200">
    <property type="match status" value="3"/>
</dbReference>
<dbReference type="InterPro" id="IPR013784">
    <property type="entry name" value="Carb-bd-like_fold"/>
</dbReference>
<dbReference type="GO" id="GO:0007154">
    <property type="term" value="P:cell communication"/>
    <property type="evidence" value="ECO:0007669"/>
    <property type="project" value="InterPro"/>
</dbReference>